<organism evidence="3 4">
    <name type="scientific">Prymnesium parvum</name>
    <name type="common">Toxic golden alga</name>
    <dbReference type="NCBI Taxonomy" id="97485"/>
    <lineage>
        <taxon>Eukaryota</taxon>
        <taxon>Haptista</taxon>
        <taxon>Haptophyta</taxon>
        <taxon>Prymnesiophyceae</taxon>
        <taxon>Prymnesiales</taxon>
        <taxon>Prymnesiaceae</taxon>
        <taxon>Prymnesium</taxon>
    </lineage>
</organism>
<sequence>MATNSTPPAEGSARCEALLSSAPAAWWGTEPTIAVLSFFVWMNLFRSREVKESFAQRWLRPPYRFALSGAASIAIYWLGVALWVANVRAPEGVETGCVSGPASAFRLCIECASGLLGYDFIFFWLHLSMHVSPRIGHLLGHGRHHELDGSAEKAIESSFRTTHHSIVDGGLQVLSNILVQRYTPWGTAKTRLARWCHNVIITYMLVESHTSAPSPAIARRFFSGVRRHNIHHRTRGPPFQQFFGYLDHYVTPFFVANLKGPLKDRSG</sequence>
<dbReference type="GO" id="GO:0008610">
    <property type="term" value="P:lipid biosynthetic process"/>
    <property type="evidence" value="ECO:0007669"/>
    <property type="project" value="InterPro"/>
</dbReference>
<dbReference type="InterPro" id="IPR006694">
    <property type="entry name" value="Fatty_acid_hydroxylase"/>
</dbReference>
<name>A0AB34JDQ2_PRYPA</name>
<feature type="transmembrane region" description="Helical" evidence="1">
    <location>
        <begin position="104"/>
        <end position="125"/>
    </location>
</feature>
<proteinExistence type="predicted"/>
<keyword evidence="1" id="KW-1133">Transmembrane helix</keyword>
<accession>A0AB34JDQ2</accession>
<feature type="transmembrane region" description="Helical" evidence="1">
    <location>
        <begin position="24"/>
        <end position="44"/>
    </location>
</feature>
<dbReference type="Proteomes" id="UP001515480">
    <property type="component" value="Unassembled WGS sequence"/>
</dbReference>
<evidence type="ECO:0000313" key="4">
    <source>
        <dbReference type="Proteomes" id="UP001515480"/>
    </source>
</evidence>
<reference evidence="3 4" key="1">
    <citation type="journal article" date="2024" name="Science">
        <title>Giant polyketide synthase enzymes in the biosynthesis of giant marine polyether toxins.</title>
        <authorList>
            <person name="Fallon T.R."/>
            <person name="Shende V.V."/>
            <person name="Wierzbicki I.H."/>
            <person name="Pendleton A.L."/>
            <person name="Watervoot N.F."/>
            <person name="Auber R.P."/>
            <person name="Gonzalez D.J."/>
            <person name="Wisecaver J.H."/>
            <person name="Moore B.S."/>
        </authorList>
    </citation>
    <scope>NUCLEOTIDE SEQUENCE [LARGE SCALE GENOMIC DNA]</scope>
    <source>
        <strain evidence="3 4">12B1</strain>
    </source>
</reference>
<gene>
    <name evidence="3" type="ORF">AB1Y20_003241</name>
</gene>
<dbReference type="Pfam" id="PF04116">
    <property type="entry name" value="FA_hydroxylase"/>
    <property type="match status" value="1"/>
</dbReference>
<protein>
    <recommendedName>
        <fullName evidence="2">Fatty acid hydroxylase domain-containing protein</fullName>
    </recommendedName>
</protein>
<evidence type="ECO:0000256" key="1">
    <source>
        <dbReference type="SAM" id="Phobius"/>
    </source>
</evidence>
<keyword evidence="4" id="KW-1185">Reference proteome</keyword>
<comment type="caution">
    <text evidence="3">The sequence shown here is derived from an EMBL/GenBank/DDBJ whole genome shotgun (WGS) entry which is preliminary data.</text>
</comment>
<dbReference type="AlphaFoldDB" id="A0AB34JDQ2"/>
<keyword evidence="1" id="KW-0812">Transmembrane</keyword>
<feature type="transmembrane region" description="Helical" evidence="1">
    <location>
        <begin position="65"/>
        <end position="84"/>
    </location>
</feature>
<feature type="domain" description="Fatty acid hydroxylase" evidence="2">
    <location>
        <begin position="113"/>
        <end position="248"/>
    </location>
</feature>
<dbReference type="EMBL" id="JBGBPQ010000010">
    <property type="protein sequence ID" value="KAL1518971.1"/>
    <property type="molecule type" value="Genomic_DNA"/>
</dbReference>
<dbReference type="GO" id="GO:0005506">
    <property type="term" value="F:iron ion binding"/>
    <property type="evidence" value="ECO:0007669"/>
    <property type="project" value="InterPro"/>
</dbReference>
<dbReference type="GO" id="GO:0016491">
    <property type="term" value="F:oxidoreductase activity"/>
    <property type="evidence" value="ECO:0007669"/>
    <property type="project" value="InterPro"/>
</dbReference>
<evidence type="ECO:0000313" key="3">
    <source>
        <dbReference type="EMBL" id="KAL1518971.1"/>
    </source>
</evidence>
<keyword evidence="1" id="KW-0472">Membrane</keyword>
<evidence type="ECO:0000259" key="2">
    <source>
        <dbReference type="Pfam" id="PF04116"/>
    </source>
</evidence>